<proteinExistence type="predicted"/>
<organism evidence="2 3">
    <name type="scientific">candidate division TA06 bacterium SM23_40</name>
    <dbReference type="NCBI Taxonomy" id="1703774"/>
    <lineage>
        <taxon>Bacteria</taxon>
        <taxon>Bacteria division TA06</taxon>
    </lineage>
</organism>
<feature type="chain" id="PRO_5006646680" description="Outer membrane protein beta-barrel domain-containing protein" evidence="1">
    <location>
        <begin position="21"/>
        <end position="411"/>
    </location>
</feature>
<evidence type="ECO:0000256" key="1">
    <source>
        <dbReference type="SAM" id="SignalP"/>
    </source>
</evidence>
<gene>
    <name evidence="2" type="ORF">AMJ82_08425</name>
</gene>
<dbReference type="AlphaFoldDB" id="A0A0S8G5L1"/>
<protein>
    <recommendedName>
        <fullName evidence="4">Outer membrane protein beta-barrel domain-containing protein</fullName>
    </recommendedName>
</protein>
<dbReference type="Proteomes" id="UP000051717">
    <property type="component" value="Unassembled WGS sequence"/>
</dbReference>
<sequence>MKKSLLVVVTVALAASVAMATETRVFTLGQSGAFLLDDTNVYPWPSRVVGYGNEVIAELCDYPVPADHSGQYVTGFFAPDEEMTYGVFGIGVNRQPATYGWYATLQGLQNFGDPDYVPILVPDERVDFFWGMGLDGVAIGARLEWAGDASKQDTDGAADWDQSSMIIGGAASATVGLSDEMDLDIGGEFAMNSWSAEAGEYTFENDGGMGFGGNARLRWMMNDYATLVPVVMFHMVDMGYNEKLTGATSETYDLSAMDFSGGVALEWALFDETTVVLGLHGGMMSQTWEDPAGNKMEWSALDVPGVIIAAETTVWDWLVGRVGAHKQHQWWTDKSTYAVGPPDEVEETGADAPFNLTGGVGIRWGDFQFDAQVNDNFIYEGPYFIGGANADGGGNQPFVMMSATYNFSGLF</sequence>
<evidence type="ECO:0000313" key="2">
    <source>
        <dbReference type="EMBL" id="KPK68355.1"/>
    </source>
</evidence>
<reference evidence="2 3" key="1">
    <citation type="journal article" date="2015" name="Microbiome">
        <title>Genomic resolution of linkages in carbon, nitrogen, and sulfur cycling among widespread estuary sediment bacteria.</title>
        <authorList>
            <person name="Baker B.J."/>
            <person name="Lazar C.S."/>
            <person name="Teske A.P."/>
            <person name="Dick G.J."/>
        </authorList>
    </citation>
    <scope>NUCLEOTIDE SEQUENCE [LARGE SCALE GENOMIC DNA]</scope>
    <source>
        <strain evidence="2">SM23_40</strain>
    </source>
</reference>
<comment type="caution">
    <text evidence="2">The sequence shown here is derived from an EMBL/GenBank/DDBJ whole genome shotgun (WGS) entry which is preliminary data.</text>
</comment>
<name>A0A0S8G5L1_UNCT6</name>
<keyword evidence="1" id="KW-0732">Signal</keyword>
<accession>A0A0S8G5L1</accession>
<evidence type="ECO:0000313" key="3">
    <source>
        <dbReference type="Proteomes" id="UP000051717"/>
    </source>
</evidence>
<feature type="signal peptide" evidence="1">
    <location>
        <begin position="1"/>
        <end position="20"/>
    </location>
</feature>
<dbReference type="EMBL" id="LJUI01000079">
    <property type="protein sequence ID" value="KPK68355.1"/>
    <property type="molecule type" value="Genomic_DNA"/>
</dbReference>
<evidence type="ECO:0008006" key="4">
    <source>
        <dbReference type="Google" id="ProtNLM"/>
    </source>
</evidence>